<keyword evidence="4 5" id="KW-0472">Membrane</keyword>
<keyword evidence="6" id="KW-1185">Reference proteome</keyword>
<feature type="transmembrane region" description="Helical" evidence="5">
    <location>
        <begin position="41"/>
        <end position="62"/>
    </location>
</feature>
<evidence type="ECO:0000256" key="4">
    <source>
        <dbReference type="ARBA" id="ARBA00023136"/>
    </source>
</evidence>
<dbReference type="SUPFAM" id="SSF103473">
    <property type="entry name" value="MFS general substrate transporter"/>
    <property type="match status" value="1"/>
</dbReference>
<dbReference type="GO" id="GO:0022857">
    <property type="term" value="F:transmembrane transporter activity"/>
    <property type="evidence" value="ECO:0007669"/>
    <property type="project" value="InterPro"/>
</dbReference>
<dbReference type="OrthoDB" id="2261376at2759"/>
<dbReference type="GO" id="GO:0016020">
    <property type="term" value="C:membrane"/>
    <property type="evidence" value="ECO:0007669"/>
    <property type="project" value="UniProtKB-SubCell"/>
</dbReference>
<feature type="transmembrane region" description="Helical" evidence="5">
    <location>
        <begin position="99"/>
        <end position="120"/>
    </location>
</feature>
<protein>
    <submittedName>
        <fullName evidence="7">Organic cation transporter protein-like</fullName>
    </submittedName>
</protein>
<name>A0A1S3H3R3_LINAN</name>
<keyword evidence="3 5" id="KW-1133">Transmembrane helix</keyword>
<dbReference type="Gene3D" id="1.20.1250.20">
    <property type="entry name" value="MFS general substrate transporter like domains"/>
    <property type="match status" value="1"/>
</dbReference>
<dbReference type="KEGG" id="lak:106151405"/>
<dbReference type="Pfam" id="PF00083">
    <property type="entry name" value="Sugar_tr"/>
    <property type="match status" value="1"/>
</dbReference>
<dbReference type="InterPro" id="IPR005828">
    <property type="entry name" value="MFS_sugar_transport-like"/>
</dbReference>
<dbReference type="AlphaFoldDB" id="A0A1S3H3R3"/>
<reference evidence="7" key="1">
    <citation type="submission" date="2025-08" db="UniProtKB">
        <authorList>
            <consortium name="RefSeq"/>
        </authorList>
    </citation>
    <scope>IDENTIFICATION</scope>
    <source>
        <tissue evidence="7">Gonads</tissue>
    </source>
</reference>
<dbReference type="PANTHER" id="PTHR24064">
    <property type="entry name" value="SOLUTE CARRIER FAMILY 22 MEMBER"/>
    <property type="match status" value="1"/>
</dbReference>
<proteinExistence type="predicted"/>
<feature type="transmembrane region" description="Helical" evidence="5">
    <location>
        <begin position="294"/>
        <end position="313"/>
    </location>
</feature>
<evidence type="ECO:0000313" key="6">
    <source>
        <dbReference type="Proteomes" id="UP000085678"/>
    </source>
</evidence>
<dbReference type="InParanoid" id="A0A1S3H3R3"/>
<comment type="subcellular location">
    <subcellularLocation>
        <location evidence="1">Membrane</location>
        <topology evidence="1">Multi-pass membrane protein</topology>
    </subcellularLocation>
</comment>
<evidence type="ECO:0000256" key="3">
    <source>
        <dbReference type="ARBA" id="ARBA00022989"/>
    </source>
</evidence>
<feature type="transmembrane region" description="Helical" evidence="5">
    <location>
        <begin position="160"/>
        <end position="179"/>
    </location>
</feature>
<evidence type="ECO:0000256" key="2">
    <source>
        <dbReference type="ARBA" id="ARBA00022692"/>
    </source>
</evidence>
<dbReference type="RefSeq" id="XP_013380106.1">
    <property type="nucleotide sequence ID" value="XM_013524652.1"/>
</dbReference>
<dbReference type="InterPro" id="IPR036259">
    <property type="entry name" value="MFS_trans_sf"/>
</dbReference>
<evidence type="ECO:0000256" key="5">
    <source>
        <dbReference type="SAM" id="Phobius"/>
    </source>
</evidence>
<organism evidence="6 7">
    <name type="scientific">Lingula anatina</name>
    <name type="common">Brachiopod</name>
    <name type="synonym">Lingula unguis</name>
    <dbReference type="NCBI Taxonomy" id="7574"/>
    <lineage>
        <taxon>Eukaryota</taxon>
        <taxon>Metazoa</taxon>
        <taxon>Spiralia</taxon>
        <taxon>Lophotrochozoa</taxon>
        <taxon>Brachiopoda</taxon>
        <taxon>Linguliformea</taxon>
        <taxon>Lingulata</taxon>
        <taxon>Lingulida</taxon>
        <taxon>Linguloidea</taxon>
        <taxon>Lingulidae</taxon>
        <taxon>Lingula</taxon>
    </lineage>
</organism>
<feature type="transmembrane region" description="Helical" evidence="5">
    <location>
        <begin position="132"/>
        <end position="154"/>
    </location>
</feature>
<accession>A0A1S3H3R3</accession>
<feature type="transmembrane region" description="Helical" evidence="5">
    <location>
        <begin position="74"/>
        <end position="93"/>
    </location>
</feature>
<dbReference type="Proteomes" id="UP000085678">
    <property type="component" value="Unplaced"/>
</dbReference>
<keyword evidence="2 5" id="KW-0812">Transmembrane</keyword>
<gene>
    <name evidence="7" type="primary">LOC106151405</name>
</gene>
<evidence type="ECO:0000313" key="7">
    <source>
        <dbReference type="RefSeq" id="XP_013380106.1"/>
    </source>
</evidence>
<sequence length="355" mass="39080">MEKLEKKKPSTARSDVTAEKQTQLDDIFEQMGDFGRFQLRVLPLFCLCSTLASLQYMSVPFMGYTPEHRLGRRTALGCALLFLSASGLASTFSPNVVTAILFKFLIGASSSGAYTTSFSFGMEVVGPKKRMFAGIIMHFFFAAGSCGTSGIAYALRHWRYLQAAITAPALLLAVYTWTVPESIRWLLSRGRKEDAKQVAKRVARQNGRHIKSYDIFDNLKVDAVPQKSNGILKELWKTPRLVFHTVLLSLIWGLVEATWFGISLNSGNIEGSIFVNYFLRELQGQNMFSSKSTLPLIIFGVISVSGGLASILLPESANKPLPQTIAEVRNAYTSLPAKIALAVIGVREPDSPPPN</sequence>
<evidence type="ECO:0000256" key="1">
    <source>
        <dbReference type="ARBA" id="ARBA00004141"/>
    </source>
</evidence>
<dbReference type="GeneID" id="106151405"/>